<accession>A0A804QJT4</accession>
<evidence type="ECO:0000256" key="1">
    <source>
        <dbReference type="SAM" id="MobiDB-lite"/>
    </source>
</evidence>
<dbReference type="InParanoid" id="A0A804QJT4"/>
<proteinExistence type="predicted"/>
<dbReference type="AlphaFoldDB" id="A0A804QJT4"/>
<feature type="region of interest" description="Disordered" evidence="1">
    <location>
        <begin position="195"/>
        <end position="218"/>
    </location>
</feature>
<dbReference type="EnsemblPlants" id="Zm00001eb342780_T001">
    <property type="protein sequence ID" value="Zm00001eb342780_P001"/>
    <property type="gene ID" value="Zm00001eb342780"/>
</dbReference>
<reference evidence="2" key="2">
    <citation type="submission" date="2019-07" db="EMBL/GenBank/DDBJ databases">
        <authorList>
            <person name="Seetharam A."/>
            <person name="Woodhouse M."/>
            <person name="Cannon E."/>
        </authorList>
    </citation>
    <scope>NUCLEOTIDE SEQUENCE [LARGE SCALE GENOMIC DNA]</scope>
    <source>
        <strain evidence="2">cv. B73</strain>
    </source>
</reference>
<evidence type="ECO:0000313" key="2">
    <source>
        <dbReference type="EnsemblPlants" id="Zm00001eb342780_P001"/>
    </source>
</evidence>
<dbReference type="Gramene" id="Zm00001eb342780_T001">
    <property type="protein sequence ID" value="Zm00001eb342780_P001"/>
    <property type="gene ID" value="Zm00001eb342780"/>
</dbReference>
<dbReference type="FunCoup" id="A0A804QJT4">
    <property type="interactions" value="1"/>
</dbReference>
<feature type="region of interest" description="Disordered" evidence="1">
    <location>
        <begin position="100"/>
        <end position="139"/>
    </location>
</feature>
<protein>
    <submittedName>
        <fullName evidence="2">Uncharacterized protein</fullName>
    </submittedName>
</protein>
<reference evidence="2" key="3">
    <citation type="submission" date="2021-05" db="UniProtKB">
        <authorList>
            <consortium name="EnsemblPlants"/>
        </authorList>
    </citation>
    <scope>IDENTIFICATION</scope>
    <source>
        <strain evidence="2">cv. B73</strain>
    </source>
</reference>
<reference evidence="3" key="1">
    <citation type="journal article" date="2009" name="Science">
        <title>The B73 maize genome: complexity, diversity, and dynamics.</title>
        <authorList>
            <person name="Schnable P.S."/>
            <person name="Ware D."/>
            <person name="Fulton R.S."/>
            <person name="Stein J.C."/>
            <person name="Wei F."/>
            <person name="Pasternak S."/>
            <person name="Liang C."/>
            <person name="Zhang J."/>
            <person name="Fulton L."/>
            <person name="Graves T.A."/>
            <person name="Minx P."/>
            <person name="Reily A.D."/>
            <person name="Courtney L."/>
            <person name="Kruchowski S.S."/>
            <person name="Tomlinson C."/>
            <person name="Strong C."/>
            <person name="Delehaunty K."/>
            <person name="Fronick C."/>
            <person name="Courtney B."/>
            <person name="Rock S.M."/>
            <person name="Belter E."/>
            <person name="Du F."/>
            <person name="Kim K."/>
            <person name="Abbott R.M."/>
            <person name="Cotton M."/>
            <person name="Levy A."/>
            <person name="Marchetto P."/>
            <person name="Ochoa K."/>
            <person name="Jackson S.M."/>
            <person name="Gillam B."/>
            <person name="Chen W."/>
            <person name="Yan L."/>
            <person name="Higginbotham J."/>
            <person name="Cardenas M."/>
            <person name="Waligorski J."/>
            <person name="Applebaum E."/>
            <person name="Phelps L."/>
            <person name="Falcone J."/>
            <person name="Kanchi K."/>
            <person name="Thane T."/>
            <person name="Scimone A."/>
            <person name="Thane N."/>
            <person name="Henke J."/>
            <person name="Wang T."/>
            <person name="Ruppert J."/>
            <person name="Shah N."/>
            <person name="Rotter K."/>
            <person name="Hodges J."/>
            <person name="Ingenthron E."/>
            <person name="Cordes M."/>
            <person name="Kohlberg S."/>
            <person name="Sgro J."/>
            <person name="Delgado B."/>
            <person name="Mead K."/>
            <person name="Chinwalla A."/>
            <person name="Leonard S."/>
            <person name="Crouse K."/>
            <person name="Collura K."/>
            <person name="Kudrna D."/>
            <person name="Currie J."/>
            <person name="He R."/>
            <person name="Angelova A."/>
            <person name="Rajasekar S."/>
            <person name="Mueller T."/>
            <person name="Lomeli R."/>
            <person name="Scara G."/>
            <person name="Ko A."/>
            <person name="Delaney K."/>
            <person name="Wissotski M."/>
            <person name="Lopez G."/>
            <person name="Campos D."/>
            <person name="Braidotti M."/>
            <person name="Ashley E."/>
            <person name="Golser W."/>
            <person name="Kim H."/>
            <person name="Lee S."/>
            <person name="Lin J."/>
            <person name="Dujmic Z."/>
            <person name="Kim W."/>
            <person name="Talag J."/>
            <person name="Zuccolo A."/>
            <person name="Fan C."/>
            <person name="Sebastian A."/>
            <person name="Kramer M."/>
            <person name="Spiegel L."/>
            <person name="Nascimento L."/>
            <person name="Zutavern T."/>
            <person name="Miller B."/>
            <person name="Ambroise C."/>
            <person name="Muller S."/>
            <person name="Spooner W."/>
            <person name="Narechania A."/>
            <person name="Ren L."/>
            <person name="Wei S."/>
            <person name="Kumari S."/>
            <person name="Faga B."/>
            <person name="Levy M.J."/>
            <person name="McMahan L."/>
            <person name="Van Buren P."/>
            <person name="Vaughn M.W."/>
            <person name="Ying K."/>
            <person name="Yeh C.-T."/>
            <person name="Emrich S.J."/>
            <person name="Jia Y."/>
            <person name="Kalyanaraman A."/>
            <person name="Hsia A.-P."/>
            <person name="Barbazuk W.B."/>
            <person name="Baucom R.S."/>
            <person name="Brutnell T.P."/>
            <person name="Carpita N.C."/>
            <person name="Chaparro C."/>
            <person name="Chia J.-M."/>
            <person name="Deragon J.-M."/>
            <person name="Estill J.C."/>
            <person name="Fu Y."/>
            <person name="Jeddeloh J.A."/>
            <person name="Han Y."/>
            <person name="Lee H."/>
            <person name="Li P."/>
            <person name="Lisch D.R."/>
            <person name="Liu S."/>
            <person name="Liu Z."/>
            <person name="Nagel D.H."/>
            <person name="McCann M.C."/>
            <person name="SanMiguel P."/>
            <person name="Myers A.M."/>
            <person name="Nettleton D."/>
            <person name="Nguyen J."/>
            <person name="Penning B.W."/>
            <person name="Ponnala L."/>
            <person name="Schneider K.L."/>
            <person name="Schwartz D.C."/>
            <person name="Sharma A."/>
            <person name="Soderlund C."/>
            <person name="Springer N.M."/>
            <person name="Sun Q."/>
            <person name="Wang H."/>
            <person name="Waterman M."/>
            <person name="Westerman R."/>
            <person name="Wolfgruber T.K."/>
            <person name="Yang L."/>
            <person name="Yu Y."/>
            <person name="Zhang L."/>
            <person name="Zhou S."/>
            <person name="Zhu Q."/>
            <person name="Bennetzen J.L."/>
            <person name="Dawe R.K."/>
            <person name="Jiang J."/>
            <person name="Jiang N."/>
            <person name="Presting G.G."/>
            <person name="Wessler S.R."/>
            <person name="Aluru S."/>
            <person name="Martienssen R.A."/>
            <person name="Clifton S.W."/>
            <person name="McCombie W.R."/>
            <person name="Wing R.A."/>
            <person name="Wilson R.K."/>
        </authorList>
    </citation>
    <scope>NUCLEOTIDE SEQUENCE [LARGE SCALE GENOMIC DNA]</scope>
    <source>
        <strain evidence="3">cv. B73</strain>
    </source>
</reference>
<organism evidence="2 3">
    <name type="scientific">Zea mays</name>
    <name type="common">Maize</name>
    <dbReference type="NCBI Taxonomy" id="4577"/>
    <lineage>
        <taxon>Eukaryota</taxon>
        <taxon>Viridiplantae</taxon>
        <taxon>Streptophyta</taxon>
        <taxon>Embryophyta</taxon>
        <taxon>Tracheophyta</taxon>
        <taxon>Spermatophyta</taxon>
        <taxon>Magnoliopsida</taxon>
        <taxon>Liliopsida</taxon>
        <taxon>Poales</taxon>
        <taxon>Poaceae</taxon>
        <taxon>PACMAD clade</taxon>
        <taxon>Panicoideae</taxon>
        <taxon>Andropogonodae</taxon>
        <taxon>Andropogoneae</taxon>
        <taxon>Tripsacinae</taxon>
        <taxon>Zea</taxon>
    </lineage>
</organism>
<dbReference type="Proteomes" id="UP000007305">
    <property type="component" value="Chromosome 8"/>
</dbReference>
<evidence type="ECO:0000313" key="3">
    <source>
        <dbReference type="Proteomes" id="UP000007305"/>
    </source>
</evidence>
<feature type="compositionally biased region" description="Low complexity" evidence="1">
    <location>
        <begin position="100"/>
        <end position="109"/>
    </location>
</feature>
<sequence>METMTQRGRKDNKDSTVSLRWCSEEDDLIELLWCNSHVIMQSQRHWKVPPMLEKAAVVAAPLAPASVPREDEGGLWFPFTLADSLDKDIFSEFFCEAPTPADAAPTASSGGTGTEAGDKSRGVDVPAAEDDRRGGSGACAMSAGDPCDLIPPPKSTPASCSRQHTMMSLANGGDNAGGDLPGLVPTLYPDEPSAVRGGGASAVDCGVKKTGCGPPDLN</sequence>
<name>A0A804QJT4_MAIZE</name>
<keyword evidence="3" id="KW-1185">Reference proteome</keyword>